<dbReference type="SMART" id="SM00448">
    <property type="entry name" value="REC"/>
    <property type="match status" value="1"/>
</dbReference>
<evidence type="ECO:0000259" key="7">
    <source>
        <dbReference type="PROSITE" id="PS50043"/>
    </source>
</evidence>
<keyword evidence="5" id="KW-0804">Transcription</keyword>
<keyword evidence="2" id="KW-0902">Two-component regulatory system</keyword>
<sequence>MPANSLSLIRIVDDDAEMRESLEFLLSTEGWKSRSYASAEAFLETDDVMVPGCLILDIRMPGLSGLQLQELLKKKDYSLPILFITAHGDITMAVEAVKNGAFDFLPKPLDDEKLLASVEKAIALDWERRSHHTSHTAAMKDLATLTPREREVAGLVAEGLLNKVIAERLGIAEKTVQIHRGQVCRKLKVRSAVEISRILDQAEGR</sequence>
<dbReference type="GO" id="GO:0000160">
    <property type="term" value="P:phosphorelay signal transduction system"/>
    <property type="evidence" value="ECO:0007669"/>
    <property type="project" value="UniProtKB-KW"/>
</dbReference>
<dbReference type="AlphaFoldDB" id="K1JRV4"/>
<dbReference type="Pfam" id="PF00196">
    <property type="entry name" value="GerE"/>
    <property type="match status" value="1"/>
</dbReference>
<evidence type="ECO:0000256" key="6">
    <source>
        <dbReference type="PROSITE-ProRule" id="PRU00169"/>
    </source>
</evidence>
<dbReference type="Gene3D" id="3.40.50.2300">
    <property type="match status" value="1"/>
</dbReference>
<dbReference type="FunFam" id="3.40.50.2300:FF:000018">
    <property type="entry name" value="DNA-binding transcriptional regulator NtrC"/>
    <property type="match status" value="1"/>
</dbReference>
<evidence type="ECO:0000256" key="4">
    <source>
        <dbReference type="ARBA" id="ARBA00023125"/>
    </source>
</evidence>
<dbReference type="EMBL" id="ADMG01000042">
    <property type="protein sequence ID" value="EKB30422.1"/>
    <property type="molecule type" value="Genomic_DNA"/>
</dbReference>
<dbReference type="SMART" id="SM00421">
    <property type="entry name" value="HTH_LUXR"/>
    <property type="match status" value="1"/>
</dbReference>
<dbReference type="PANTHER" id="PTHR44688:SF16">
    <property type="entry name" value="DNA-BINDING TRANSCRIPTIONAL ACTIVATOR DEVR_DOSR"/>
    <property type="match status" value="1"/>
</dbReference>
<keyword evidence="3" id="KW-0805">Transcription regulation</keyword>
<dbReference type="InterPro" id="IPR011006">
    <property type="entry name" value="CheY-like_superfamily"/>
</dbReference>
<keyword evidence="4" id="KW-0238">DNA-binding</keyword>
<dbReference type="HOGENOM" id="CLU_000445_90_4_4"/>
<dbReference type="GO" id="GO:0003677">
    <property type="term" value="F:DNA binding"/>
    <property type="evidence" value="ECO:0007669"/>
    <property type="project" value="UniProtKB-KW"/>
</dbReference>
<dbReference type="InterPro" id="IPR001789">
    <property type="entry name" value="Sig_transdc_resp-reg_receiver"/>
</dbReference>
<feature type="domain" description="HTH luxR-type" evidence="7">
    <location>
        <begin position="138"/>
        <end position="203"/>
    </location>
</feature>
<dbReference type="RefSeq" id="WP_005436545.1">
    <property type="nucleotide sequence ID" value="NZ_JH815519.1"/>
</dbReference>
<evidence type="ECO:0000313" key="10">
    <source>
        <dbReference type="Proteomes" id="UP000005835"/>
    </source>
</evidence>
<dbReference type="PANTHER" id="PTHR44688">
    <property type="entry name" value="DNA-BINDING TRANSCRIPTIONAL ACTIVATOR DEVR_DOSR"/>
    <property type="match status" value="1"/>
</dbReference>
<organism evidence="9 10">
    <name type="scientific">Sutterella wadsworthensis 2_1_59BFAA</name>
    <dbReference type="NCBI Taxonomy" id="742823"/>
    <lineage>
        <taxon>Bacteria</taxon>
        <taxon>Pseudomonadati</taxon>
        <taxon>Pseudomonadota</taxon>
        <taxon>Betaproteobacteria</taxon>
        <taxon>Burkholderiales</taxon>
        <taxon>Sutterellaceae</taxon>
        <taxon>Sutterella</taxon>
    </lineage>
</organism>
<evidence type="ECO:0000256" key="5">
    <source>
        <dbReference type="ARBA" id="ARBA00023163"/>
    </source>
</evidence>
<dbReference type="CDD" id="cd06170">
    <property type="entry name" value="LuxR_C_like"/>
    <property type="match status" value="1"/>
</dbReference>
<dbReference type="PATRIC" id="fig|742823.3.peg.1947"/>
<evidence type="ECO:0000313" key="9">
    <source>
        <dbReference type="EMBL" id="EKB30422.1"/>
    </source>
</evidence>
<proteinExistence type="predicted"/>
<dbReference type="InterPro" id="IPR036388">
    <property type="entry name" value="WH-like_DNA-bd_sf"/>
</dbReference>
<evidence type="ECO:0000256" key="3">
    <source>
        <dbReference type="ARBA" id="ARBA00023015"/>
    </source>
</evidence>
<gene>
    <name evidence="9" type="ORF">HMPREF9465_01950</name>
</gene>
<accession>K1JRV4</accession>
<dbReference type="PRINTS" id="PR00038">
    <property type="entry name" value="HTHLUXR"/>
</dbReference>
<keyword evidence="1 6" id="KW-0597">Phosphoprotein</keyword>
<dbReference type="GO" id="GO:0006355">
    <property type="term" value="P:regulation of DNA-templated transcription"/>
    <property type="evidence" value="ECO:0007669"/>
    <property type="project" value="InterPro"/>
</dbReference>
<dbReference type="PROSITE" id="PS50110">
    <property type="entry name" value="RESPONSE_REGULATORY"/>
    <property type="match status" value="1"/>
</dbReference>
<protein>
    <submittedName>
        <fullName evidence="9">Uncharacterized protein</fullName>
    </submittedName>
</protein>
<dbReference type="OrthoDB" id="9802186at2"/>
<dbReference type="InterPro" id="IPR000792">
    <property type="entry name" value="Tscrpt_reg_LuxR_C"/>
</dbReference>
<dbReference type="Pfam" id="PF00072">
    <property type="entry name" value="Response_reg"/>
    <property type="match status" value="1"/>
</dbReference>
<comment type="caution">
    <text evidence="9">The sequence shown here is derived from an EMBL/GenBank/DDBJ whole genome shotgun (WGS) entry which is preliminary data.</text>
</comment>
<name>K1JRV4_9BURK</name>
<evidence type="ECO:0000256" key="1">
    <source>
        <dbReference type="ARBA" id="ARBA00022553"/>
    </source>
</evidence>
<keyword evidence="10" id="KW-1185">Reference proteome</keyword>
<dbReference type="SUPFAM" id="SSF46894">
    <property type="entry name" value="C-terminal effector domain of the bipartite response regulators"/>
    <property type="match status" value="1"/>
</dbReference>
<dbReference type="Proteomes" id="UP000005835">
    <property type="component" value="Unassembled WGS sequence"/>
</dbReference>
<dbReference type="PROSITE" id="PS50043">
    <property type="entry name" value="HTH_LUXR_2"/>
    <property type="match status" value="1"/>
</dbReference>
<feature type="modified residue" description="4-aspartylphosphate" evidence="6">
    <location>
        <position position="57"/>
    </location>
</feature>
<dbReference type="STRING" id="742823.HMPREF9465_01950"/>
<dbReference type="CDD" id="cd17537">
    <property type="entry name" value="REC_FixJ"/>
    <property type="match status" value="1"/>
</dbReference>
<reference evidence="9 10" key="1">
    <citation type="submission" date="2012-05" db="EMBL/GenBank/DDBJ databases">
        <title>The Genome Sequence of Sutterella wadsworthensis 2_1_59BFAA.</title>
        <authorList>
            <consortium name="The Broad Institute Genome Sequencing Platform"/>
            <person name="Earl A."/>
            <person name="Ward D."/>
            <person name="Feldgarden M."/>
            <person name="Gevers D."/>
            <person name="Daigneault M."/>
            <person name="Strauss J."/>
            <person name="Allen-Vercoe E."/>
            <person name="Walker B."/>
            <person name="Young S.K."/>
            <person name="Zeng Q."/>
            <person name="Gargeya S."/>
            <person name="Fitzgerald M."/>
            <person name="Haas B."/>
            <person name="Abouelleil A."/>
            <person name="Alvarado L."/>
            <person name="Arachchi H.M."/>
            <person name="Berlin A.M."/>
            <person name="Chapman S.B."/>
            <person name="Goldberg J."/>
            <person name="Griggs A."/>
            <person name="Gujja S."/>
            <person name="Hansen M."/>
            <person name="Howarth C."/>
            <person name="Imamovic A."/>
            <person name="Larimer J."/>
            <person name="McCowen C."/>
            <person name="Montmayeur A."/>
            <person name="Murphy C."/>
            <person name="Neiman D."/>
            <person name="Pearson M."/>
            <person name="Priest M."/>
            <person name="Roberts A."/>
            <person name="Saif S."/>
            <person name="Shea T."/>
            <person name="Sisk P."/>
            <person name="Sykes S."/>
            <person name="Wortman J."/>
            <person name="Nusbaum C."/>
            <person name="Birren B."/>
        </authorList>
    </citation>
    <scope>NUCLEOTIDE SEQUENCE [LARGE SCALE GENOMIC DNA]</scope>
    <source>
        <strain evidence="9 10">2_1_59BFAA</strain>
    </source>
</reference>
<dbReference type="Gene3D" id="1.10.10.10">
    <property type="entry name" value="Winged helix-like DNA-binding domain superfamily/Winged helix DNA-binding domain"/>
    <property type="match status" value="1"/>
</dbReference>
<dbReference type="SUPFAM" id="SSF52172">
    <property type="entry name" value="CheY-like"/>
    <property type="match status" value="1"/>
</dbReference>
<feature type="domain" description="Response regulatory" evidence="8">
    <location>
        <begin position="8"/>
        <end position="122"/>
    </location>
</feature>
<evidence type="ECO:0000259" key="8">
    <source>
        <dbReference type="PROSITE" id="PS50110"/>
    </source>
</evidence>
<dbReference type="InterPro" id="IPR016032">
    <property type="entry name" value="Sig_transdc_resp-reg_C-effctor"/>
</dbReference>
<evidence type="ECO:0000256" key="2">
    <source>
        <dbReference type="ARBA" id="ARBA00023012"/>
    </source>
</evidence>
<dbReference type="eggNOG" id="COG4566">
    <property type="taxonomic scope" value="Bacteria"/>
</dbReference>